<evidence type="ECO:0000313" key="4">
    <source>
        <dbReference type="Proteomes" id="UP000078103"/>
    </source>
</evidence>
<gene>
    <name evidence="3" type="ORF">A7P89_01215</name>
    <name evidence="2" type="ORF">A7P89_07445</name>
</gene>
<dbReference type="EMBL" id="LXSH01000007">
    <property type="protein sequence ID" value="OAM24886.1"/>
    <property type="molecule type" value="Genomic_DNA"/>
</dbReference>
<proteinExistence type="predicted"/>
<dbReference type="Gene3D" id="1.20.5.170">
    <property type="match status" value="1"/>
</dbReference>
<dbReference type="Pfam" id="PF07352">
    <property type="entry name" value="Phage_Mu_Gam"/>
    <property type="match status" value="1"/>
</dbReference>
<sequence>MVAKKKTRIKQAALTAAVQSRVEASAQIRRIGDLAREVKRLEAEMGDKQAAIEQEYNELADPLRAELAELTGGVQAYCEANREELTEGYKTKTVDFVTGIVKWRADPPSVRVTGVAAVLAYLKEKTALARFVRLKEEINKEAILNEAELFADGQVPGIKIMSGVEKIVIEPSDPELAGV</sequence>
<reference evidence="2" key="2">
    <citation type="submission" date="2016-05" db="EMBL/GenBank/DDBJ databases">
        <authorList>
            <person name="Lavstsen T."/>
            <person name="Jespersen J.S."/>
        </authorList>
    </citation>
    <scope>NUCLEOTIDE SEQUENCE</scope>
    <source>
        <strain evidence="2">NML120819</strain>
    </source>
</reference>
<dbReference type="GO" id="GO:0042262">
    <property type="term" value="P:DNA protection"/>
    <property type="evidence" value="ECO:0007669"/>
    <property type="project" value="InterPro"/>
</dbReference>
<evidence type="ECO:0000313" key="2">
    <source>
        <dbReference type="EMBL" id="OAM21649.1"/>
    </source>
</evidence>
<dbReference type="EMBL" id="LXSH01000020">
    <property type="protein sequence ID" value="OAM21649.1"/>
    <property type="molecule type" value="Genomic_DNA"/>
</dbReference>
<organism evidence="2 4">
    <name type="scientific">Eikenella corrodens</name>
    <dbReference type="NCBI Taxonomy" id="539"/>
    <lineage>
        <taxon>Bacteria</taxon>
        <taxon>Pseudomonadati</taxon>
        <taxon>Pseudomonadota</taxon>
        <taxon>Betaproteobacteria</taxon>
        <taxon>Neisseriales</taxon>
        <taxon>Neisseriaceae</taxon>
        <taxon>Eikenella</taxon>
    </lineage>
</organism>
<name>A0A1A9RP24_EIKCO</name>
<feature type="coiled-coil region" evidence="1">
    <location>
        <begin position="24"/>
        <end position="58"/>
    </location>
</feature>
<dbReference type="AlphaFoldDB" id="A0A1A9RP24"/>
<dbReference type="SUPFAM" id="SSF161266">
    <property type="entry name" value="Gam-like"/>
    <property type="match status" value="1"/>
</dbReference>
<dbReference type="InterPro" id="IPR009951">
    <property type="entry name" value="Host-nuc_inhib_Gam"/>
</dbReference>
<evidence type="ECO:0000256" key="1">
    <source>
        <dbReference type="SAM" id="Coils"/>
    </source>
</evidence>
<keyword evidence="1" id="KW-0175">Coiled coil</keyword>
<dbReference type="Proteomes" id="UP000078103">
    <property type="component" value="Unassembled WGS sequence"/>
</dbReference>
<accession>A0A1A9RP24</accession>
<reference evidence="4" key="1">
    <citation type="submission" date="2016-05" db="EMBL/GenBank/DDBJ databases">
        <title>Draft genome of Corynebacterium afermentans subsp. afermentans LCDC 88199T.</title>
        <authorList>
            <person name="Bernier A.-M."/>
            <person name="Bernard K."/>
        </authorList>
    </citation>
    <scope>NUCLEOTIDE SEQUENCE [LARGE SCALE GENOMIC DNA]</scope>
    <source>
        <strain evidence="4">NML120819</strain>
    </source>
</reference>
<dbReference type="RefSeq" id="WP_064105034.1">
    <property type="nucleotide sequence ID" value="NZ_LXSH01000007.1"/>
</dbReference>
<evidence type="ECO:0000313" key="3">
    <source>
        <dbReference type="EMBL" id="OAM24886.1"/>
    </source>
</evidence>
<comment type="caution">
    <text evidence="2">The sequence shown here is derived from an EMBL/GenBank/DDBJ whole genome shotgun (WGS) entry which is preliminary data.</text>
</comment>
<dbReference type="GO" id="GO:0003690">
    <property type="term" value="F:double-stranded DNA binding"/>
    <property type="evidence" value="ECO:0007669"/>
    <property type="project" value="InterPro"/>
</dbReference>
<protein>
    <submittedName>
        <fullName evidence="2">Host-nuclease inhibitor protein Gam</fullName>
    </submittedName>
</protein>